<accession>A0A7T0C4B0</accession>
<proteinExistence type="predicted"/>
<dbReference type="KEGG" id="nva:G3M78_13385"/>
<evidence type="ECO:0000256" key="1">
    <source>
        <dbReference type="SAM" id="MobiDB-lite"/>
    </source>
</evidence>
<feature type="chain" id="PRO_5032921646" description="Porin" evidence="2">
    <location>
        <begin position="25"/>
        <end position="414"/>
    </location>
</feature>
<evidence type="ECO:0008006" key="5">
    <source>
        <dbReference type="Google" id="ProtNLM"/>
    </source>
</evidence>
<gene>
    <name evidence="3" type="ORF">G3M78_13385</name>
</gene>
<keyword evidence="2" id="KW-0732">Signal</keyword>
<evidence type="ECO:0000313" key="3">
    <source>
        <dbReference type="EMBL" id="QPJ66332.1"/>
    </source>
</evidence>
<dbReference type="AlphaFoldDB" id="A0A7T0C4B0"/>
<dbReference type="Proteomes" id="UP000594464">
    <property type="component" value="Chromosome"/>
</dbReference>
<dbReference type="InterPro" id="IPR023614">
    <property type="entry name" value="Porin_dom_sf"/>
</dbReference>
<feature type="signal peptide" evidence="2">
    <location>
        <begin position="1"/>
        <end position="24"/>
    </location>
</feature>
<dbReference type="SUPFAM" id="SSF56935">
    <property type="entry name" value="Porins"/>
    <property type="match status" value="1"/>
</dbReference>
<protein>
    <recommendedName>
        <fullName evidence="5">Porin</fullName>
    </recommendedName>
</protein>
<reference evidence="4" key="1">
    <citation type="submission" date="2020-02" db="EMBL/GenBank/DDBJ databases">
        <title>Genomic and physiological characterization of two novel Nitrospinaceae genera.</title>
        <authorList>
            <person name="Mueller A.J."/>
            <person name="Jung M.-Y."/>
            <person name="Strachan C.R."/>
            <person name="Herbold C.W."/>
            <person name="Kirkegaard R.H."/>
            <person name="Daims H."/>
        </authorList>
    </citation>
    <scope>NUCLEOTIDE SEQUENCE [LARGE SCALE GENOMIC DNA]</scope>
</reference>
<organism evidence="3 4">
    <name type="scientific">Candidatus Nitrohelix vancouverensis</name>
    <dbReference type="NCBI Taxonomy" id="2705534"/>
    <lineage>
        <taxon>Bacteria</taxon>
        <taxon>Pseudomonadati</taxon>
        <taxon>Nitrospinota/Tectimicrobiota group</taxon>
        <taxon>Nitrospinota</taxon>
        <taxon>Nitrospinia</taxon>
        <taxon>Nitrospinales</taxon>
        <taxon>Nitrospinaceae</taxon>
        <taxon>Candidatus Nitrohelix</taxon>
    </lineage>
</organism>
<evidence type="ECO:0000313" key="4">
    <source>
        <dbReference type="Proteomes" id="UP000594464"/>
    </source>
</evidence>
<sequence length="414" mass="45479">MAKTFFKGCVLSLMVLGLTTSAWAADVFELERRINSLSEELDQVKRSGGAGSHDRVSVHGYGEMHINGEGGAKTRADNHRFVIGVHAELADWIHLNAEIDFEHAAQELEFEFGYLDFLLSKNLNARAGVVLMPIGYLNENHEPPLFWTVERPEFHQKIIPTTWNASGAGIFGTAMDGVNYRLYVTNSLQSIRPDSTSDVGSGNGNGGANGRFRASDGIRGGRLQPNNRVMDDIAVSGRLEFTKLYEGLNVGVSFYNGDTTHGFIDEGGNTTILEADVRYRKQWFEMNSSIANIDIDDAAALNTFCGAHSGCTTDIAENIFGWNIQAGVHLFQLLGKNTTQDLVPFVLYESIRPQDEMPAGATATSPTSNFNVVTVGMSYMPVPSVALKMDYSHLDFDRTNATTDKFNLGVAYMY</sequence>
<name>A0A7T0C4B0_9BACT</name>
<feature type="region of interest" description="Disordered" evidence="1">
    <location>
        <begin position="194"/>
        <end position="217"/>
    </location>
</feature>
<evidence type="ECO:0000256" key="2">
    <source>
        <dbReference type="SAM" id="SignalP"/>
    </source>
</evidence>
<dbReference type="Gene3D" id="2.40.160.10">
    <property type="entry name" value="Porin"/>
    <property type="match status" value="1"/>
</dbReference>
<dbReference type="EMBL" id="CP048620">
    <property type="protein sequence ID" value="QPJ66332.1"/>
    <property type="molecule type" value="Genomic_DNA"/>
</dbReference>